<name>A0A7S3XSR4_HETAK</name>
<dbReference type="EMBL" id="HBIU01021354">
    <property type="protein sequence ID" value="CAE0631315.1"/>
    <property type="molecule type" value="Transcribed_RNA"/>
</dbReference>
<gene>
    <name evidence="1" type="ORF">HAKA00212_LOCUS10017</name>
</gene>
<proteinExistence type="predicted"/>
<organism evidence="1">
    <name type="scientific">Heterosigma akashiwo</name>
    <name type="common">Chromophytic alga</name>
    <name type="synonym">Heterosigma carterae</name>
    <dbReference type="NCBI Taxonomy" id="2829"/>
    <lineage>
        <taxon>Eukaryota</taxon>
        <taxon>Sar</taxon>
        <taxon>Stramenopiles</taxon>
        <taxon>Ochrophyta</taxon>
        <taxon>Raphidophyceae</taxon>
        <taxon>Chattonellales</taxon>
        <taxon>Chattonellaceae</taxon>
        <taxon>Heterosigma</taxon>
    </lineage>
</organism>
<sequence length="150" mass="16673">MTISMMKTSELPPLGGNEVVPAAPVPNSGKNLFLFSYIIIRPRCPRHRSRLHPIGPTEPHRPQPSAVAIKKAPLAGRPQRSVPPGRCRRQLQCCYAGAFVRQSQNSIQLKGCGLLHHLQSRIFCRFDALNCLQQPVVQFVDCVKTEGPEQ</sequence>
<protein>
    <submittedName>
        <fullName evidence="1">Uncharacterized protein</fullName>
    </submittedName>
</protein>
<reference evidence="1" key="1">
    <citation type="submission" date="2021-01" db="EMBL/GenBank/DDBJ databases">
        <authorList>
            <person name="Corre E."/>
            <person name="Pelletier E."/>
            <person name="Niang G."/>
            <person name="Scheremetjew M."/>
            <person name="Finn R."/>
            <person name="Kale V."/>
            <person name="Holt S."/>
            <person name="Cochrane G."/>
            <person name="Meng A."/>
            <person name="Brown T."/>
            <person name="Cohen L."/>
        </authorList>
    </citation>
    <scope>NUCLEOTIDE SEQUENCE</scope>
    <source>
        <strain evidence="1">CCMP3107</strain>
    </source>
</reference>
<dbReference type="AlphaFoldDB" id="A0A7S3XSR4"/>
<evidence type="ECO:0000313" key="1">
    <source>
        <dbReference type="EMBL" id="CAE0631315.1"/>
    </source>
</evidence>
<accession>A0A7S3XSR4</accession>